<evidence type="ECO:0000256" key="2">
    <source>
        <dbReference type="ARBA" id="ARBA00023043"/>
    </source>
</evidence>
<evidence type="ECO:0000313" key="5">
    <source>
        <dbReference type="EMBL" id="ROT46935.1"/>
    </source>
</evidence>
<accession>A0A3N2QAW8</accession>
<dbReference type="Pfam" id="PF13857">
    <property type="entry name" value="Ank_5"/>
    <property type="match status" value="1"/>
</dbReference>
<keyword evidence="1" id="KW-0677">Repeat</keyword>
<feature type="repeat" description="ANK" evidence="3">
    <location>
        <begin position="56"/>
        <end position="88"/>
    </location>
</feature>
<dbReference type="RefSeq" id="WP_123663570.1">
    <property type="nucleotide sequence ID" value="NZ_RARA01000027.1"/>
</dbReference>
<sequence>MRILRLLLCLYSWMIGNSNVQAASDSAFFQAILQNNLGQVQAAVAAGAALDQLDPYGGTPLHLAVYRGNIALARLFLEKGADVNAKINDTFFKGKRDPSFHNYQGTPLHLAAYHGNIQMAKLLVAYGAILNLPDQAHDTPLIVAVQQKQMAFVKWLLKQGATVNDSCSEGLTVLNSALRSGFKMVKLLIDHGARAHTSPSYGHSILDFARYTTAKKERKQIMQLLIKKGARFHYATGNVKDGHSVRCLHTVSYLLDQGALLHSRDNEGNTLLHAAVKDGADCKHKQDDLLETDWKRPTIYATEQNNRALFQAILKGELKKVKTAISGGTSVDQLAERGNVPLHIEIYMGYAKNPYKKVRITAGYTPLHLAAYRGNIALIKLLLKKGANINAIDAQHGYTPLQLAACQGHEKVVQLLIAAKALIDTREKRLGRTALHLAAATGNSATVRYLINHGSSCNSRDKTNWTPLQVAILSRNAAEVIQLLIEHESILNKTADTPLHLATKEKDIASVRYLIQKGATVNATDAAGKTALHFAAKRHWLEGCKLLIEAGAAINHASNKGKTPLYMACGDNYIDGALVEFLIQRGIPVSVQNKQGRTPLHVAICNVLTESIRVLITYGADVNAEDYEKNTPLHLLDRQWCITDIMDIIHLLMANGVEVNRKNKNGKTALQLAIQNNLHSEIITLLESNVPKQ</sequence>
<dbReference type="SMART" id="SM00248">
    <property type="entry name" value="ANK"/>
    <property type="match status" value="16"/>
</dbReference>
<feature type="repeat" description="ANK" evidence="3">
    <location>
        <begin position="494"/>
        <end position="526"/>
    </location>
</feature>
<name>A0A3N2QAW8_9BACT</name>
<feature type="signal peptide" evidence="4">
    <location>
        <begin position="1"/>
        <end position="22"/>
    </location>
</feature>
<feature type="repeat" description="ANK" evidence="3">
    <location>
        <begin position="430"/>
        <end position="462"/>
    </location>
</feature>
<feature type="repeat" description="ANK" evidence="3">
    <location>
        <begin position="362"/>
        <end position="394"/>
    </location>
</feature>
<keyword evidence="2 3" id="KW-0040">ANK repeat</keyword>
<reference evidence="5 6" key="1">
    <citation type="submission" date="2018-09" db="EMBL/GenBank/DDBJ databases">
        <title>Comparative Genomics of Wolbachia-Cardinium Dual Endosymbiosis in a Plant-Parasitic Nematode.</title>
        <authorList>
            <person name="Brown A.M.V."/>
            <person name="Wasala S.K."/>
            <person name="Howe D.K."/>
            <person name="Peetz A.B."/>
            <person name="Zasada I.A."/>
            <person name="Denver D.R."/>
        </authorList>
    </citation>
    <scope>NUCLEOTIDE SEQUENCE [LARGE SCALE GENOMIC DNA]</scope>
    <source>
        <strain evidence="5 6">Pp_1</strain>
    </source>
</reference>
<evidence type="ECO:0000256" key="3">
    <source>
        <dbReference type="PROSITE-ProRule" id="PRU00023"/>
    </source>
</evidence>
<feature type="repeat" description="ANK" evidence="3">
    <location>
        <begin position="560"/>
        <end position="594"/>
    </location>
</feature>
<dbReference type="Proteomes" id="UP000270927">
    <property type="component" value="Unassembled WGS sequence"/>
</dbReference>
<dbReference type="SUPFAM" id="SSF48403">
    <property type="entry name" value="Ankyrin repeat"/>
    <property type="match status" value="2"/>
</dbReference>
<dbReference type="PRINTS" id="PR01415">
    <property type="entry name" value="ANKYRIN"/>
</dbReference>
<dbReference type="PROSITE" id="PS50297">
    <property type="entry name" value="ANK_REP_REGION"/>
    <property type="match status" value="9"/>
</dbReference>
<dbReference type="InterPro" id="IPR002110">
    <property type="entry name" value="Ankyrin_rpt"/>
</dbReference>
<dbReference type="AlphaFoldDB" id="A0A3N2QAW8"/>
<gene>
    <name evidence="5" type="ORF">EDM02_05145</name>
</gene>
<dbReference type="PROSITE" id="PS50088">
    <property type="entry name" value="ANK_REPEAT"/>
    <property type="match status" value="10"/>
</dbReference>
<dbReference type="Pfam" id="PF12796">
    <property type="entry name" value="Ank_2"/>
    <property type="match status" value="5"/>
</dbReference>
<dbReference type="Gene3D" id="1.25.40.20">
    <property type="entry name" value="Ankyrin repeat-containing domain"/>
    <property type="match status" value="7"/>
</dbReference>
<feature type="repeat" description="ANK" evidence="3">
    <location>
        <begin position="595"/>
        <end position="627"/>
    </location>
</feature>
<feature type="chain" id="PRO_5017967891" evidence="4">
    <location>
        <begin position="23"/>
        <end position="693"/>
    </location>
</feature>
<dbReference type="OrthoDB" id="2575953at2"/>
<organism evidence="5 6">
    <name type="scientific">Candidatus Cardinium hertigii</name>
    <dbReference type="NCBI Taxonomy" id="247481"/>
    <lineage>
        <taxon>Bacteria</taxon>
        <taxon>Pseudomonadati</taxon>
        <taxon>Bacteroidota</taxon>
        <taxon>Cytophagia</taxon>
        <taxon>Cytophagales</taxon>
        <taxon>Amoebophilaceae</taxon>
        <taxon>Candidatus Cardinium</taxon>
    </lineage>
</organism>
<feature type="repeat" description="ANK" evidence="3">
    <location>
        <begin position="396"/>
        <end position="428"/>
    </location>
</feature>
<dbReference type="InterPro" id="IPR036770">
    <property type="entry name" value="Ankyrin_rpt-contain_sf"/>
</dbReference>
<evidence type="ECO:0000313" key="6">
    <source>
        <dbReference type="Proteomes" id="UP000270927"/>
    </source>
</evidence>
<protein>
    <submittedName>
        <fullName evidence="5">Uncharacterized protein</fullName>
    </submittedName>
</protein>
<dbReference type="PANTHER" id="PTHR24198:SF165">
    <property type="entry name" value="ANKYRIN REPEAT-CONTAINING PROTEIN-RELATED"/>
    <property type="match status" value="1"/>
</dbReference>
<proteinExistence type="predicted"/>
<evidence type="ECO:0000256" key="4">
    <source>
        <dbReference type="SAM" id="SignalP"/>
    </source>
</evidence>
<feature type="repeat" description="ANK" evidence="3">
    <location>
        <begin position="136"/>
        <end position="168"/>
    </location>
</feature>
<keyword evidence="6" id="KW-1185">Reference proteome</keyword>
<dbReference type="Pfam" id="PF13637">
    <property type="entry name" value="Ank_4"/>
    <property type="match status" value="1"/>
</dbReference>
<dbReference type="EMBL" id="RARA01000027">
    <property type="protein sequence ID" value="ROT46935.1"/>
    <property type="molecule type" value="Genomic_DNA"/>
</dbReference>
<dbReference type="PANTHER" id="PTHR24198">
    <property type="entry name" value="ANKYRIN REPEAT AND PROTEIN KINASE DOMAIN-CONTAINING PROTEIN"/>
    <property type="match status" value="1"/>
</dbReference>
<keyword evidence="4" id="KW-0732">Signal</keyword>
<comment type="caution">
    <text evidence="5">The sequence shown here is derived from an EMBL/GenBank/DDBJ whole genome shotgun (WGS) entry which is preliminary data.</text>
</comment>
<feature type="repeat" description="ANK" evidence="3">
    <location>
        <begin position="103"/>
        <end position="135"/>
    </location>
</feature>
<feature type="repeat" description="ANK" evidence="3">
    <location>
        <begin position="527"/>
        <end position="559"/>
    </location>
</feature>
<evidence type="ECO:0000256" key="1">
    <source>
        <dbReference type="ARBA" id="ARBA00022737"/>
    </source>
</evidence>